<evidence type="ECO:0000313" key="3">
    <source>
        <dbReference type="Proteomes" id="UP000245910"/>
    </source>
</evidence>
<protein>
    <submittedName>
        <fullName evidence="2">Uncharacterized protein</fullName>
    </submittedName>
</protein>
<dbReference type="AlphaFoldDB" id="A0A2L2TVF0"/>
<reference evidence="3" key="1">
    <citation type="submission" date="2014-10" db="EMBL/GenBank/DDBJ databases">
        <authorList>
            <person name="King R."/>
        </authorList>
    </citation>
    <scope>NUCLEOTIDE SEQUENCE [LARGE SCALE GENOMIC DNA]</scope>
    <source>
        <strain evidence="3">A3/5</strain>
    </source>
</reference>
<name>A0A2L2TVF0_9HYPO</name>
<evidence type="ECO:0000256" key="1">
    <source>
        <dbReference type="SAM" id="Phobius"/>
    </source>
</evidence>
<keyword evidence="3" id="KW-1185">Reference proteome</keyword>
<sequence length="110" mass="12162">MHYNSSNAEQVRFDRILAREKLMPAQVDMATVRNALEALGPVIQKGSRGHGKEDKKSLIFALRLLAVVGFIGLHGLWCGGSPKPQVRNGFVLLDKVKARGGRRKQNESLL</sequence>
<keyword evidence="1" id="KW-0472">Membrane</keyword>
<organism evidence="2 3">
    <name type="scientific">Fusarium venenatum</name>
    <dbReference type="NCBI Taxonomy" id="56646"/>
    <lineage>
        <taxon>Eukaryota</taxon>
        <taxon>Fungi</taxon>
        <taxon>Dikarya</taxon>
        <taxon>Ascomycota</taxon>
        <taxon>Pezizomycotina</taxon>
        <taxon>Sordariomycetes</taxon>
        <taxon>Hypocreomycetidae</taxon>
        <taxon>Hypocreales</taxon>
        <taxon>Nectriaceae</taxon>
        <taxon>Fusarium</taxon>
    </lineage>
</organism>
<accession>A0A2L2TVF0</accession>
<keyword evidence="1" id="KW-1133">Transmembrane helix</keyword>
<proteinExistence type="predicted"/>
<evidence type="ECO:0000313" key="2">
    <source>
        <dbReference type="EMBL" id="CEI65530.1"/>
    </source>
</evidence>
<dbReference type="EMBL" id="LN649229">
    <property type="protein sequence ID" value="CEI65530.1"/>
    <property type="molecule type" value="Genomic_DNA"/>
</dbReference>
<feature type="transmembrane region" description="Helical" evidence="1">
    <location>
        <begin position="58"/>
        <end position="77"/>
    </location>
</feature>
<dbReference type="Proteomes" id="UP000245910">
    <property type="component" value="Chromosome I"/>
</dbReference>
<keyword evidence="1" id="KW-0812">Transmembrane</keyword>